<dbReference type="InterPro" id="IPR018929">
    <property type="entry name" value="DUF2510"/>
</dbReference>
<evidence type="ECO:0000259" key="3">
    <source>
        <dbReference type="Pfam" id="PF10708"/>
    </source>
</evidence>
<keyword evidence="2" id="KW-0812">Transmembrane</keyword>
<accession>K8XCF8</accession>
<evidence type="ECO:0000256" key="1">
    <source>
        <dbReference type="SAM" id="MobiDB-lite"/>
    </source>
</evidence>
<keyword evidence="2" id="KW-1133">Transmembrane helix</keyword>
<protein>
    <recommendedName>
        <fullName evidence="3">DUF2510 domain-containing protein</fullName>
    </recommendedName>
</protein>
<feature type="region of interest" description="Disordered" evidence="1">
    <location>
        <begin position="23"/>
        <end position="46"/>
    </location>
</feature>
<feature type="transmembrane region" description="Helical" evidence="2">
    <location>
        <begin position="51"/>
        <end position="69"/>
    </location>
</feature>
<dbReference type="EMBL" id="AJYC02000090">
    <property type="protein sequence ID" value="EKT79084.1"/>
    <property type="molecule type" value="Genomic_DNA"/>
</dbReference>
<name>K8XCF8_RHOOP</name>
<feature type="compositionally biased region" description="Low complexity" evidence="1">
    <location>
        <begin position="29"/>
        <end position="46"/>
    </location>
</feature>
<evidence type="ECO:0000313" key="4">
    <source>
        <dbReference type="EMBL" id="EKT79084.1"/>
    </source>
</evidence>
<evidence type="ECO:0000256" key="2">
    <source>
        <dbReference type="SAM" id="Phobius"/>
    </source>
</evidence>
<feature type="region of interest" description="Disordered" evidence="1">
    <location>
        <begin position="70"/>
        <end position="135"/>
    </location>
</feature>
<sequence length="238" mass="24274">MTAPTPPPGWHQDPADANLLRYWDGTQWTEQTQPKPSQTPTPQKKGGVGKVLLILAAVLVVMGILGAVFGGGDKKEDKPAAAAATTTTTQVTSTRPTTTSAAPSSTTTPAAAAPTTTQPPAPAPRPAVPASDPRCAPANETLVALVESGFSASGLSLINGTVIDSGPYTFLGGTTVDATGKMKNRSDVWVIANGAVYSSTGGARNSTTWPKASTAPLKISPGDEIVQALDTCVVNLTR</sequence>
<proteinExistence type="predicted"/>
<evidence type="ECO:0000313" key="5">
    <source>
        <dbReference type="Proteomes" id="UP000005951"/>
    </source>
</evidence>
<dbReference type="RefSeq" id="WP_005261472.1">
    <property type="nucleotide sequence ID" value="NZ_AJYC02000090.1"/>
</dbReference>
<feature type="compositionally biased region" description="Pro residues" evidence="1">
    <location>
        <begin position="117"/>
        <end position="127"/>
    </location>
</feature>
<reference evidence="4 5" key="1">
    <citation type="journal article" date="2013" name="Genome Announc.">
        <title>Draft Genome Sequence of Rhodococcus opacus Strain M213 Shows a Diverse Catabolic Potential.</title>
        <authorList>
            <person name="Pathak A."/>
            <person name="Green S.J."/>
            <person name="Ogram A."/>
            <person name="Chauhan A."/>
        </authorList>
    </citation>
    <scope>NUCLEOTIDE SEQUENCE [LARGE SCALE GENOMIC DNA]</scope>
    <source>
        <strain evidence="4 5">M213</strain>
    </source>
</reference>
<gene>
    <name evidence="4" type="ORF">WSS_A29389</name>
</gene>
<dbReference type="Pfam" id="PF10708">
    <property type="entry name" value="DUF2510"/>
    <property type="match status" value="1"/>
</dbReference>
<feature type="domain" description="DUF2510" evidence="3">
    <location>
        <begin position="8"/>
        <end position="40"/>
    </location>
</feature>
<keyword evidence="2" id="KW-0472">Membrane</keyword>
<organism evidence="4 5">
    <name type="scientific">Rhodococcus opacus M213</name>
    <dbReference type="NCBI Taxonomy" id="1129896"/>
    <lineage>
        <taxon>Bacteria</taxon>
        <taxon>Bacillati</taxon>
        <taxon>Actinomycetota</taxon>
        <taxon>Actinomycetes</taxon>
        <taxon>Mycobacteriales</taxon>
        <taxon>Nocardiaceae</taxon>
        <taxon>Rhodococcus</taxon>
    </lineage>
</organism>
<dbReference type="Proteomes" id="UP000005951">
    <property type="component" value="Unassembled WGS sequence"/>
</dbReference>
<feature type="compositionally biased region" description="Low complexity" evidence="1">
    <location>
        <begin position="80"/>
        <end position="116"/>
    </location>
</feature>
<dbReference type="AlphaFoldDB" id="K8XCF8"/>
<comment type="caution">
    <text evidence="4">The sequence shown here is derived from an EMBL/GenBank/DDBJ whole genome shotgun (WGS) entry which is preliminary data.</text>
</comment>